<name>A0ACC0HA22_9ERIC</name>
<sequence>MQYGNFKNNKIARIIGLGWGPDSFVDDIGSQSDGKFSYCLLVVNLMTVFFRPGSYLRFGVAGVDEVADAQRNEELNCGVSIGDRMDDGSYPSIVMEIANPCVGTTMAAAIVKNSVVEDRPLVIQNSNDDIEA</sequence>
<proteinExistence type="predicted"/>
<gene>
    <name evidence="1" type="ORF">LOK49_LG06G00847</name>
</gene>
<evidence type="ECO:0000313" key="2">
    <source>
        <dbReference type="Proteomes" id="UP001060215"/>
    </source>
</evidence>
<reference evidence="1 2" key="1">
    <citation type="journal article" date="2022" name="Plant J.">
        <title>Chromosome-level genome of Camellia lanceoleosa provides a valuable resource for understanding genome evolution and self-incompatibility.</title>
        <authorList>
            <person name="Gong W."/>
            <person name="Xiao S."/>
            <person name="Wang L."/>
            <person name="Liao Z."/>
            <person name="Chang Y."/>
            <person name="Mo W."/>
            <person name="Hu G."/>
            <person name="Li W."/>
            <person name="Zhao G."/>
            <person name="Zhu H."/>
            <person name="Hu X."/>
            <person name="Ji K."/>
            <person name="Xiang X."/>
            <person name="Song Q."/>
            <person name="Yuan D."/>
            <person name="Jin S."/>
            <person name="Zhang L."/>
        </authorList>
    </citation>
    <scope>NUCLEOTIDE SEQUENCE [LARGE SCALE GENOMIC DNA]</scope>
    <source>
        <strain evidence="1">SQ_2022a</strain>
    </source>
</reference>
<evidence type="ECO:0000313" key="1">
    <source>
        <dbReference type="EMBL" id="KAI8009270.1"/>
    </source>
</evidence>
<keyword evidence="2" id="KW-1185">Reference proteome</keyword>
<accession>A0ACC0HA22</accession>
<organism evidence="1 2">
    <name type="scientific">Camellia lanceoleosa</name>
    <dbReference type="NCBI Taxonomy" id="1840588"/>
    <lineage>
        <taxon>Eukaryota</taxon>
        <taxon>Viridiplantae</taxon>
        <taxon>Streptophyta</taxon>
        <taxon>Embryophyta</taxon>
        <taxon>Tracheophyta</taxon>
        <taxon>Spermatophyta</taxon>
        <taxon>Magnoliopsida</taxon>
        <taxon>eudicotyledons</taxon>
        <taxon>Gunneridae</taxon>
        <taxon>Pentapetalae</taxon>
        <taxon>asterids</taxon>
        <taxon>Ericales</taxon>
        <taxon>Theaceae</taxon>
        <taxon>Camellia</taxon>
    </lineage>
</organism>
<comment type="caution">
    <text evidence="1">The sequence shown here is derived from an EMBL/GenBank/DDBJ whole genome shotgun (WGS) entry which is preliminary data.</text>
</comment>
<dbReference type="Proteomes" id="UP001060215">
    <property type="component" value="Chromosome 5"/>
</dbReference>
<dbReference type="EMBL" id="CM045762">
    <property type="protein sequence ID" value="KAI8009270.1"/>
    <property type="molecule type" value="Genomic_DNA"/>
</dbReference>
<protein>
    <submittedName>
        <fullName evidence="1">Uncharacterized protein</fullName>
    </submittedName>
</protein>